<comment type="similarity">
    <text evidence="2">Belongs to the SusD family.</text>
</comment>
<keyword evidence="4" id="KW-0472">Membrane</keyword>
<comment type="caution">
    <text evidence="8">The sequence shown here is derived from an EMBL/GenBank/DDBJ whole genome shotgun (WGS) entry which is preliminary data.</text>
</comment>
<evidence type="ECO:0000259" key="7">
    <source>
        <dbReference type="Pfam" id="PF14322"/>
    </source>
</evidence>
<proteinExistence type="inferred from homology"/>
<dbReference type="Pfam" id="PF14322">
    <property type="entry name" value="SusD-like_3"/>
    <property type="match status" value="1"/>
</dbReference>
<comment type="subcellular location">
    <subcellularLocation>
        <location evidence="1">Cell outer membrane</location>
    </subcellularLocation>
</comment>
<feature type="domain" description="SusD-like N-terminal" evidence="7">
    <location>
        <begin position="84"/>
        <end position="238"/>
    </location>
</feature>
<dbReference type="STRING" id="1826909.A5893_04480"/>
<dbReference type="Pfam" id="PF07980">
    <property type="entry name" value="SusD_RagB"/>
    <property type="match status" value="1"/>
</dbReference>
<evidence type="ECO:0000256" key="1">
    <source>
        <dbReference type="ARBA" id="ARBA00004442"/>
    </source>
</evidence>
<reference evidence="8 9" key="1">
    <citation type="submission" date="2016-04" db="EMBL/GenBank/DDBJ databases">
        <authorList>
            <person name="Evans L.H."/>
            <person name="Alamgir A."/>
            <person name="Owens N."/>
            <person name="Weber N.D."/>
            <person name="Virtaneva K."/>
            <person name="Barbian K."/>
            <person name="Babar A."/>
            <person name="Rosenke K."/>
        </authorList>
    </citation>
    <scope>NUCLEOTIDE SEQUENCE [LARGE SCALE GENOMIC DNA]</scope>
    <source>
        <strain evidence="8 9">CCM 8644</strain>
    </source>
</reference>
<evidence type="ECO:0008006" key="10">
    <source>
        <dbReference type="Google" id="ProtNLM"/>
    </source>
</evidence>
<dbReference type="Gene3D" id="1.25.40.900">
    <property type="match status" value="1"/>
</dbReference>
<dbReference type="InterPro" id="IPR011990">
    <property type="entry name" value="TPR-like_helical_dom_sf"/>
</dbReference>
<accession>A0A179DNL5</accession>
<evidence type="ECO:0000313" key="8">
    <source>
        <dbReference type="EMBL" id="OAQ42372.1"/>
    </source>
</evidence>
<name>A0A179DNL5_9SPHI</name>
<dbReference type="OrthoDB" id="1080118at2"/>
<dbReference type="CDD" id="cd08977">
    <property type="entry name" value="SusD"/>
    <property type="match status" value="1"/>
</dbReference>
<reference evidence="8 9" key="2">
    <citation type="submission" date="2016-06" db="EMBL/GenBank/DDBJ databases">
        <title>Pedobacter psychrophilus sp. nov., isolated from Antarctic fragmentary rock.</title>
        <authorList>
            <person name="Svec P."/>
        </authorList>
    </citation>
    <scope>NUCLEOTIDE SEQUENCE [LARGE SCALE GENOMIC DNA]</scope>
    <source>
        <strain evidence="8 9">CCM 8644</strain>
    </source>
</reference>
<dbReference type="Gene3D" id="2.20.20.130">
    <property type="match status" value="1"/>
</dbReference>
<evidence type="ECO:0000259" key="6">
    <source>
        <dbReference type="Pfam" id="PF07980"/>
    </source>
</evidence>
<evidence type="ECO:0000256" key="3">
    <source>
        <dbReference type="ARBA" id="ARBA00022729"/>
    </source>
</evidence>
<dbReference type="Proteomes" id="UP000078459">
    <property type="component" value="Unassembled WGS sequence"/>
</dbReference>
<dbReference type="SUPFAM" id="SSF48452">
    <property type="entry name" value="TPR-like"/>
    <property type="match status" value="1"/>
</dbReference>
<dbReference type="InterPro" id="IPR033985">
    <property type="entry name" value="SusD-like_N"/>
</dbReference>
<feature type="domain" description="RagB/SusD" evidence="6">
    <location>
        <begin position="316"/>
        <end position="477"/>
    </location>
</feature>
<keyword evidence="3" id="KW-0732">Signal</keyword>
<dbReference type="AlphaFoldDB" id="A0A179DNL5"/>
<dbReference type="PROSITE" id="PS51257">
    <property type="entry name" value="PROKAR_LIPOPROTEIN"/>
    <property type="match status" value="1"/>
</dbReference>
<evidence type="ECO:0000256" key="5">
    <source>
        <dbReference type="ARBA" id="ARBA00023237"/>
    </source>
</evidence>
<sequence>MRNQYKKLPIILLFILLIFTSCEKLLDKEPTDKLSLEDVFKDTQGAKTALAGAYKSLLTINVYNRNVMVYPDLMGGNIKYSKTANFILDDIYNLIQNQNDCTMNDTYSDLYKQLNNVNNIIAYTPTAAGPEKDKNRMIAEAKCIRALIHFEILRIYARPFGYTPDASHVGIVINLKPQLFGDPAPVRSTVAQCYTAIKNDINEAILLFDNSNVVFPNGYQQNYFSKLNAKAFLSKIDLYSNNFSEAFQLADEVIKEGTYKLLTNAQYVGSWAGRIPSSESIIELPVENDFSSSSLGSYYQISLTPDGMYAATNDILNLYSSTDIRGRNNMFIANTINSTVFYSTKKYEKGSINATPIKLLRLSEIYLIRAEAAAELNRYDVANNDLNIIRKRADSNATDLNLTVKSDLINAVLLERRKELAFEGNLFFDLVRRNQGINRNDCTSPNCSLAFSDYRLVMPLPAQTINANTAIKQNEGY</sequence>
<keyword evidence="5" id="KW-0998">Cell outer membrane</keyword>
<evidence type="ECO:0000256" key="4">
    <source>
        <dbReference type="ARBA" id="ARBA00023136"/>
    </source>
</evidence>
<dbReference type="GO" id="GO:0009279">
    <property type="term" value="C:cell outer membrane"/>
    <property type="evidence" value="ECO:0007669"/>
    <property type="project" value="UniProtKB-SubCell"/>
</dbReference>
<dbReference type="InterPro" id="IPR012944">
    <property type="entry name" value="SusD_RagB_dom"/>
</dbReference>
<evidence type="ECO:0000313" key="9">
    <source>
        <dbReference type="Proteomes" id="UP000078459"/>
    </source>
</evidence>
<evidence type="ECO:0000256" key="2">
    <source>
        <dbReference type="ARBA" id="ARBA00006275"/>
    </source>
</evidence>
<protein>
    <recommendedName>
        <fullName evidence="10">Carbohydrate-binding protein SusD</fullName>
    </recommendedName>
</protein>
<organism evidence="8 9">
    <name type="scientific">Pedobacter psychrophilus</name>
    <dbReference type="NCBI Taxonomy" id="1826909"/>
    <lineage>
        <taxon>Bacteria</taxon>
        <taxon>Pseudomonadati</taxon>
        <taxon>Bacteroidota</taxon>
        <taxon>Sphingobacteriia</taxon>
        <taxon>Sphingobacteriales</taxon>
        <taxon>Sphingobacteriaceae</taxon>
        <taxon>Pedobacter</taxon>
    </lineage>
</organism>
<dbReference type="RefSeq" id="WP_068821398.1">
    <property type="nucleotide sequence ID" value="NZ_LWHJ01000011.1"/>
</dbReference>
<gene>
    <name evidence="8" type="ORF">A5893_04480</name>
</gene>
<dbReference type="Gene3D" id="1.25.40.390">
    <property type="match status" value="1"/>
</dbReference>
<keyword evidence="9" id="KW-1185">Reference proteome</keyword>
<dbReference type="EMBL" id="LWHJ01000011">
    <property type="protein sequence ID" value="OAQ42372.1"/>
    <property type="molecule type" value="Genomic_DNA"/>
</dbReference>